<dbReference type="Proteomes" id="UP000509126">
    <property type="component" value="Chromosome"/>
</dbReference>
<dbReference type="EMBL" id="CP032287">
    <property type="protein sequence ID" value="AYA01216.1"/>
    <property type="molecule type" value="Genomic_DNA"/>
</dbReference>
<proteinExistence type="predicted"/>
<feature type="coiled-coil region" evidence="1">
    <location>
        <begin position="74"/>
        <end position="101"/>
    </location>
</feature>
<dbReference type="EMBL" id="CP054803">
    <property type="protein sequence ID" value="QKU19990.1"/>
    <property type="molecule type" value="Genomic_DNA"/>
</dbReference>
<name>A0A385L0V2_ACILW</name>
<protein>
    <submittedName>
        <fullName evidence="2">Uncharacterized protein</fullName>
    </submittedName>
</protein>
<accession>A0A385L0V2</accession>
<dbReference type="AlphaFoldDB" id="A0A385L0V2"/>
<reference evidence="2" key="1">
    <citation type="submission" date="2018-09" db="EMBL/GenBank/DDBJ databases">
        <title>Resistance of ancient and modern Acinetobacter lwoffii strains to heavy metals and arsenic revealed by genome analysis.</title>
        <authorList>
            <person name="Mindlin S."/>
            <person name="Petrenko A."/>
            <person name="Kurakov A."/>
            <person name="Beletsky A."/>
            <person name="Mardanov A."/>
            <person name="Petrova M."/>
        </authorList>
    </citation>
    <scope>NUCLEOTIDE SEQUENCE</scope>
    <source>
        <strain evidence="2">ED9-5a</strain>
        <plasmid evidence="2">pALWED3.2</plasmid>
    </source>
</reference>
<reference evidence="3 4" key="2">
    <citation type="submission" date="2019-11" db="EMBL/GenBank/DDBJ databases">
        <title>FDA dAtabase for Regulatory Grade micrObial Sequences (FDA-ARGOS): Supporting development and validation of Infectious Disease Dx tests.</title>
        <authorList>
            <person name="Patel R."/>
            <person name="Rucinski S."/>
            <person name="Tallon L."/>
            <person name="Sadzewicz L."/>
            <person name="Vavikolanu K."/>
            <person name="Mehta A."/>
            <person name="Aluvathingal J."/>
            <person name="Nadendla S."/>
            <person name="Nandy P."/>
            <person name="Geyer C."/>
            <person name="Yan Y."/>
            <person name="Sichtig H."/>
        </authorList>
    </citation>
    <scope>NUCLEOTIDE SEQUENCE [LARGE SCALE GENOMIC DNA]</scope>
    <source>
        <strain evidence="3 4">FDAARGOS_557</strain>
    </source>
</reference>
<evidence type="ECO:0000313" key="3">
    <source>
        <dbReference type="EMBL" id="QKU19990.1"/>
    </source>
</evidence>
<sequence>MIQEKAKKRGRPAQLLQVAELNDFMHFLRGQEDSELRTEVISLLRDNKCNFERLSEPQQILVKEALKPYRDHMKMQLLADKLEAEKNNSEYEKKFLKLHQQYEQGYLDNTDINLLKMMCNRYLRFKAQKLDVSDLELYLSQIQKNEAKKKRTAENRRKFEIGGAIIAACKELGTNPYTSAEDIKAQFMEYYRYFRRIRQTQFFAEASARTGNYELEYDVIFTALNNLSNYKLEGKSITAIEIERAISEVKLK</sequence>
<evidence type="ECO:0000313" key="4">
    <source>
        <dbReference type="Proteomes" id="UP000509126"/>
    </source>
</evidence>
<evidence type="ECO:0000256" key="1">
    <source>
        <dbReference type="SAM" id="Coils"/>
    </source>
</evidence>
<keyword evidence="2" id="KW-0614">Plasmid</keyword>
<dbReference type="RefSeq" id="WP_004788524.1">
    <property type="nucleotide sequence ID" value="NZ_CABIYT010000063.1"/>
</dbReference>
<evidence type="ECO:0000313" key="2">
    <source>
        <dbReference type="EMBL" id="AYA01216.1"/>
    </source>
</evidence>
<gene>
    <name evidence="2" type="ORF">ABALW_A0020</name>
    <name evidence="3" type="ORF">FOB19_00100</name>
</gene>
<organism evidence="2">
    <name type="scientific">Acinetobacter lwoffii</name>
    <dbReference type="NCBI Taxonomy" id="28090"/>
    <lineage>
        <taxon>Bacteria</taxon>
        <taxon>Pseudomonadati</taxon>
        <taxon>Pseudomonadota</taxon>
        <taxon>Gammaproteobacteria</taxon>
        <taxon>Moraxellales</taxon>
        <taxon>Moraxellaceae</taxon>
        <taxon>Acinetobacter</taxon>
    </lineage>
</organism>
<geneLocation type="plasmid" evidence="2">
    <name>pALWED3.2</name>
</geneLocation>
<keyword evidence="1" id="KW-0175">Coiled coil</keyword>